<gene>
    <name evidence="1" type="ORF">GJW-30_1_00160</name>
</gene>
<sequence length="297" mass="31712">MKGVATVWQNPLVPDVLFRKVNNMKAKRARRLLMALAAIAALSASPVAAQGALDANYQLSIAGLPVGTGAWKIDFADDSYAMAVTGKVSGLLQAISTGDGTAAIRGGIAGSRLSPQSYMLNVRTRKKADVVQMALANGAVRQIAIEPPPEPKAGIVPLTEAHKRGVIDPISAAVVPRGNGDGASPDACQRTIPVFDGRQRYDLTMSYKRTEKVRTAGFEGNAVVCRVLYNPIGGYEPQKSGTKFLKETKDIEMAFVPVPGTRFLAMYRIQIPTFFGVAVLEPTRFQVSAKTARPVGQ</sequence>
<accession>A0A0S3PNZ1</accession>
<evidence type="ECO:0000313" key="1">
    <source>
        <dbReference type="EMBL" id="BAT57653.1"/>
    </source>
</evidence>
<dbReference type="InterPro" id="IPR021457">
    <property type="entry name" value="DUF3108"/>
</dbReference>
<reference evidence="1 2" key="1">
    <citation type="submission" date="2015-08" db="EMBL/GenBank/DDBJ databases">
        <title>Investigation of the bacterial diversity of lava forest soil.</title>
        <authorList>
            <person name="Lee J.S."/>
        </authorList>
    </citation>
    <scope>NUCLEOTIDE SEQUENCE [LARGE SCALE GENOMIC DNA]</scope>
    <source>
        <strain evidence="1 2">GJW-30</strain>
    </source>
</reference>
<dbReference type="OrthoDB" id="7630100at2"/>
<evidence type="ECO:0000313" key="2">
    <source>
        <dbReference type="Proteomes" id="UP000236884"/>
    </source>
</evidence>
<dbReference type="Proteomes" id="UP000236884">
    <property type="component" value="Chromosome"/>
</dbReference>
<keyword evidence="2" id="KW-1185">Reference proteome</keyword>
<dbReference type="KEGG" id="vgo:GJW-30_1_00160"/>
<evidence type="ECO:0008006" key="3">
    <source>
        <dbReference type="Google" id="ProtNLM"/>
    </source>
</evidence>
<proteinExistence type="predicted"/>
<dbReference type="EMBL" id="AP014946">
    <property type="protein sequence ID" value="BAT57653.1"/>
    <property type="molecule type" value="Genomic_DNA"/>
</dbReference>
<protein>
    <recommendedName>
        <fullName evidence="3">DUF3108 domain-containing protein</fullName>
    </recommendedName>
</protein>
<organism evidence="1 2">
    <name type="scientific">Variibacter gotjawalensis</name>
    <dbReference type="NCBI Taxonomy" id="1333996"/>
    <lineage>
        <taxon>Bacteria</taxon>
        <taxon>Pseudomonadati</taxon>
        <taxon>Pseudomonadota</taxon>
        <taxon>Alphaproteobacteria</taxon>
        <taxon>Hyphomicrobiales</taxon>
        <taxon>Nitrobacteraceae</taxon>
        <taxon>Variibacter</taxon>
    </lineage>
</organism>
<name>A0A0S3PNZ1_9BRAD</name>
<dbReference type="Pfam" id="PF11306">
    <property type="entry name" value="DUF3108"/>
    <property type="match status" value="1"/>
</dbReference>
<dbReference type="AlphaFoldDB" id="A0A0S3PNZ1"/>